<evidence type="ECO:0000313" key="5">
    <source>
        <dbReference type="EMBL" id="CAB4217181.1"/>
    </source>
</evidence>
<name>A0A6J5SRJ6_9CAUD</name>
<evidence type="ECO:0000256" key="2">
    <source>
        <dbReference type="ARBA" id="ARBA00023009"/>
    </source>
</evidence>
<sequence length="369" mass="41063">MAIFNFKPQPEKVVKAAAGYAADRTGNNAGASQIGNFFAYQSGQLRQRFMQVPTISRSRDLMASVIGCLKLEQFKELWNGEKIELLPEAPRSWLSRIDKGVTNNFLLSWTFDDLFFIGRAFWYVVERDSSGYPSSFTRLPAAMVTTQDQAQSNGVWFGPSKQILFQGLPIRYEDCVQFISPIQGLIYTGAVSVDTALKLEQARNRNASSLQPAVTLRQTSGEPMSAQELRDLAAAYDEARYSSATSAVNEFVEVIHNTSTPDKMLLIDAAEYQAKDLARIANVPAYLVSVSIGNYSYVSSSEASRDLYQFGVKPYIDCIQETLSANNVLPRGTVVKFDIESYLNSDYKNIKDETLENDMTVNETAVNNA</sequence>
<proteinExistence type="predicted"/>
<dbReference type="Gene3D" id="3.40.140.120">
    <property type="match status" value="1"/>
</dbReference>
<dbReference type="EMBL" id="LR796929">
    <property type="protein sequence ID" value="CAB4175903.1"/>
    <property type="molecule type" value="Genomic_DNA"/>
</dbReference>
<dbReference type="Gene3D" id="1.20.1270.210">
    <property type="match status" value="1"/>
</dbReference>
<keyword evidence="3" id="KW-0231">Viral genome packaging</keyword>
<evidence type="ECO:0000313" key="4">
    <source>
        <dbReference type="EMBL" id="CAB4175903.1"/>
    </source>
</evidence>
<evidence type="ECO:0000256" key="1">
    <source>
        <dbReference type="ARBA" id="ARBA00022950"/>
    </source>
</evidence>
<gene>
    <name evidence="5" type="ORF">UFOVP1503_12</name>
    <name evidence="6" type="ORF">UFOVP1505_14</name>
    <name evidence="4" type="ORF">UFOVP979_3</name>
</gene>
<keyword evidence="2" id="KW-1171">Viral genome ejection through host cell envelope</keyword>
<keyword evidence="1" id="KW-0118">Viral capsid assembly</keyword>
<accession>A0A6J5SRJ6</accession>
<dbReference type="InterPro" id="IPR006944">
    <property type="entry name" value="Phage/GTA_portal"/>
</dbReference>
<evidence type="ECO:0000256" key="3">
    <source>
        <dbReference type="ARBA" id="ARBA00023219"/>
    </source>
</evidence>
<dbReference type="Pfam" id="PF04860">
    <property type="entry name" value="Phage_portal"/>
    <property type="match status" value="1"/>
</dbReference>
<dbReference type="EMBL" id="LR797451">
    <property type="protein sequence ID" value="CAB4217181.1"/>
    <property type="molecule type" value="Genomic_DNA"/>
</dbReference>
<keyword evidence="2" id="KW-1162">Viral penetration into host cytoplasm</keyword>
<dbReference type="EMBL" id="LR798350">
    <property type="protein sequence ID" value="CAB5225785.1"/>
    <property type="molecule type" value="Genomic_DNA"/>
</dbReference>
<evidence type="ECO:0000313" key="6">
    <source>
        <dbReference type="EMBL" id="CAB5225785.1"/>
    </source>
</evidence>
<reference evidence="5" key="1">
    <citation type="submission" date="2020-05" db="EMBL/GenBank/DDBJ databases">
        <authorList>
            <person name="Chiriac C."/>
            <person name="Salcher M."/>
            <person name="Ghai R."/>
            <person name="Kavagutti S V."/>
        </authorList>
    </citation>
    <scope>NUCLEOTIDE SEQUENCE</scope>
</reference>
<keyword evidence="1" id="KW-1188">Viral release from host cell</keyword>
<dbReference type="Gene3D" id="3.30.1120.70">
    <property type="match status" value="1"/>
</dbReference>
<keyword evidence="2" id="KW-1160">Virus entry into host cell</keyword>
<protein>
    <submittedName>
        <fullName evidence="5">Bacteriophage/Gene transfer agent portal protein</fullName>
    </submittedName>
</protein>
<organism evidence="5">
    <name type="scientific">uncultured Caudovirales phage</name>
    <dbReference type="NCBI Taxonomy" id="2100421"/>
    <lineage>
        <taxon>Viruses</taxon>
        <taxon>Duplodnaviria</taxon>
        <taxon>Heunggongvirae</taxon>
        <taxon>Uroviricota</taxon>
        <taxon>Caudoviricetes</taxon>
        <taxon>Peduoviridae</taxon>
        <taxon>Maltschvirus</taxon>
        <taxon>Maltschvirus maltsch</taxon>
    </lineage>
</organism>